<protein>
    <submittedName>
        <fullName evidence="1">Uncharacterized protein</fullName>
    </submittedName>
</protein>
<sequence>MDKRDAEYFLTILTGIKGYIRLGCNSEHCMERELFRKINEDFNSAYAYAEEKLP</sequence>
<proteinExistence type="predicted"/>
<reference evidence="1" key="1">
    <citation type="submission" date="2020-05" db="EMBL/GenBank/DDBJ databases">
        <authorList>
            <person name="Chiriac C."/>
            <person name="Salcher M."/>
            <person name="Ghai R."/>
            <person name="Kavagutti S V."/>
        </authorList>
    </citation>
    <scope>NUCLEOTIDE SEQUENCE</scope>
</reference>
<accession>A0A6J7WFU3</accession>
<evidence type="ECO:0000313" key="1">
    <source>
        <dbReference type="EMBL" id="CAB5212866.1"/>
    </source>
</evidence>
<dbReference type="EMBL" id="LR798233">
    <property type="protein sequence ID" value="CAB5212866.1"/>
    <property type="molecule type" value="Genomic_DNA"/>
</dbReference>
<name>A0A6J7WFU3_9CAUD</name>
<organism evidence="1">
    <name type="scientific">uncultured Caudovirales phage</name>
    <dbReference type="NCBI Taxonomy" id="2100421"/>
    <lineage>
        <taxon>Viruses</taxon>
        <taxon>Duplodnaviria</taxon>
        <taxon>Heunggongvirae</taxon>
        <taxon>Uroviricota</taxon>
        <taxon>Caudoviricetes</taxon>
        <taxon>Peduoviridae</taxon>
        <taxon>Maltschvirus</taxon>
        <taxon>Maltschvirus maltsch</taxon>
    </lineage>
</organism>
<gene>
    <name evidence="1" type="ORF">UFOVP191_38</name>
</gene>